<gene>
    <name evidence="2" type="ORF">Pmgp_03228</name>
</gene>
<name>A0A4Y7RKE2_9FIRM</name>
<evidence type="ECO:0000313" key="2">
    <source>
        <dbReference type="EMBL" id="TEB09296.1"/>
    </source>
</evidence>
<evidence type="ECO:0000259" key="1">
    <source>
        <dbReference type="Pfam" id="PF04965"/>
    </source>
</evidence>
<dbReference type="EMBL" id="QFFZ01000052">
    <property type="protein sequence ID" value="TEB09296.1"/>
    <property type="molecule type" value="Genomic_DNA"/>
</dbReference>
<dbReference type="AlphaFoldDB" id="A0A4Y7RKE2"/>
<evidence type="ECO:0000313" key="3">
    <source>
        <dbReference type="Proteomes" id="UP000297597"/>
    </source>
</evidence>
<sequence length="127" mass="14018">MTNPKLGVDLAGPDLSPTYQGDAALVHDTTNVRGAILRRLETPLGGLFAHPQYGNPVHDILSDVMADAWSGKAVVGIRQCLDQEPRVKVEDVNVEMYPEQRLAVFNITYRVLDEPGVENLVWQVNIP</sequence>
<dbReference type="SUPFAM" id="SSF160719">
    <property type="entry name" value="gpW/gp25-like"/>
    <property type="match status" value="1"/>
</dbReference>
<dbReference type="Gene3D" id="3.10.450.40">
    <property type="match status" value="1"/>
</dbReference>
<dbReference type="RefSeq" id="WP_192902971.1">
    <property type="nucleotide sequence ID" value="NZ_QFFZ01000052.1"/>
</dbReference>
<dbReference type="Pfam" id="PF04965">
    <property type="entry name" value="GPW_gp25"/>
    <property type="match status" value="1"/>
</dbReference>
<dbReference type="Proteomes" id="UP000297597">
    <property type="component" value="Unassembled WGS sequence"/>
</dbReference>
<proteinExistence type="predicted"/>
<keyword evidence="3" id="KW-1185">Reference proteome</keyword>
<comment type="caution">
    <text evidence="2">The sequence shown here is derived from an EMBL/GenBank/DDBJ whole genome shotgun (WGS) entry which is preliminary data.</text>
</comment>
<reference evidence="2 3" key="1">
    <citation type="journal article" date="2018" name="Environ. Microbiol.">
        <title>Novel energy conservation strategies and behaviour of Pelotomaculum schinkii driving syntrophic propionate catabolism.</title>
        <authorList>
            <person name="Hidalgo-Ahumada C.A.P."/>
            <person name="Nobu M.K."/>
            <person name="Narihiro T."/>
            <person name="Tamaki H."/>
            <person name="Liu W.T."/>
            <person name="Kamagata Y."/>
            <person name="Stams A.J.M."/>
            <person name="Imachi H."/>
            <person name="Sousa D.Z."/>
        </authorList>
    </citation>
    <scope>NUCLEOTIDE SEQUENCE [LARGE SCALE GENOMIC DNA]</scope>
    <source>
        <strain evidence="2 3">MGP</strain>
    </source>
</reference>
<protein>
    <recommendedName>
        <fullName evidence="1">IraD/Gp25-like domain-containing protein</fullName>
    </recommendedName>
</protein>
<feature type="domain" description="IraD/Gp25-like" evidence="1">
    <location>
        <begin position="29"/>
        <end position="115"/>
    </location>
</feature>
<organism evidence="2 3">
    <name type="scientific">Pelotomaculum propionicicum</name>
    <dbReference type="NCBI Taxonomy" id="258475"/>
    <lineage>
        <taxon>Bacteria</taxon>
        <taxon>Bacillati</taxon>
        <taxon>Bacillota</taxon>
        <taxon>Clostridia</taxon>
        <taxon>Eubacteriales</taxon>
        <taxon>Desulfotomaculaceae</taxon>
        <taxon>Pelotomaculum</taxon>
    </lineage>
</organism>
<dbReference type="InterPro" id="IPR007048">
    <property type="entry name" value="IraD/Gp25-like"/>
</dbReference>
<accession>A0A4Y7RKE2</accession>